<keyword evidence="4" id="KW-1185">Reference proteome</keyword>
<dbReference type="SUPFAM" id="SSF52540">
    <property type="entry name" value="P-loop containing nucleoside triphosphate hydrolases"/>
    <property type="match status" value="1"/>
</dbReference>
<dbReference type="InterPro" id="IPR003593">
    <property type="entry name" value="AAA+_ATPase"/>
</dbReference>
<comment type="similarity">
    <text evidence="1">Belongs to the GSP E family.</text>
</comment>
<evidence type="ECO:0000313" key="4">
    <source>
        <dbReference type="Proteomes" id="UP001164390"/>
    </source>
</evidence>
<dbReference type="PANTHER" id="PTHR30486:SF6">
    <property type="entry name" value="TYPE IV PILUS RETRACTATION ATPASE PILT"/>
    <property type="match status" value="1"/>
</dbReference>
<dbReference type="CDD" id="cd01130">
    <property type="entry name" value="VirB11-like_ATPase"/>
    <property type="match status" value="1"/>
</dbReference>
<dbReference type="Gene3D" id="3.40.50.300">
    <property type="entry name" value="P-loop containing nucleotide triphosphate hydrolases"/>
    <property type="match status" value="1"/>
</dbReference>
<dbReference type="InterPro" id="IPR050921">
    <property type="entry name" value="T4SS_GSP_E_ATPase"/>
</dbReference>
<dbReference type="RefSeq" id="WP_271635209.1">
    <property type="nucleotide sequence ID" value="NZ_CP094970.1"/>
</dbReference>
<feature type="domain" description="AAA+ ATPase" evidence="2">
    <location>
        <begin position="211"/>
        <end position="375"/>
    </location>
</feature>
<dbReference type="Proteomes" id="UP001164390">
    <property type="component" value="Chromosome"/>
</dbReference>
<dbReference type="AlphaFoldDB" id="A0AA46TK17"/>
<evidence type="ECO:0000259" key="2">
    <source>
        <dbReference type="SMART" id="SM00382"/>
    </source>
</evidence>
<dbReference type="Pfam" id="PF00437">
    <property type="entry name" value="T2SSE"/>
    <property type="match status" value="1"/>
</dbReference>
<dbReference type="InterPro" id="IPR027417">
    <property type="entry name" value="P-loop_NTPase"/>
</dbReference>
<evidence type="ECO:0000313" key="3">
    <source>
        <dbReference type="EMBL" id="UYM06319.1"/>
    </source>
</evidence>
<dbReference type="GO" id="GO:0016887">
    <property type="term" value="F:ATP hydrolysis activity"/>
    <property type="evidence" value="ECO:0007669"/>
    <property type="project" value="InterPro"/>
</dbReference>
<dbReference type="SMART" id="SM00382">
    <property type="entry name" value="AAA"/>
    <property type="match status" value="1"/>
</dbReference>
<dbReference type="PANTHER" id="PTHR30486">
    <property type="entry name" value="TWITCHING MOTILITY PROTEIN PILT"/>
    <property type="match status" value="1"/>
</dbReference>
<accession>A0AA46TK17</accession>
<organism evidence="3 4">
    <name type="scientific">Solicola gregarius</name>
    <dbReference type="NCBI Taxonomy" id="2908642"/>
    <lineage>
        <taxon>Bacteria</taxon>
        <taxon>Bacillati</taxon>
        <taxon>Actinomycetota</taxon>
        <taxon>Actinomycetes</taxon>
        <taxon>Propionibacteriales</taxon>
        <taxon>Nocardioidaceae</taxon>
        <taxon>Solicola</taxon>
    </lineage>
</organism>
<dbReference type="EMBL" id="CP094970">
    <property type="protein sequence ID" value="UYM06319.1"/>
    <property type="molecule type" value="Genomic_DNA"/>
</dbReference>
<protein>
    <submittedName>
        <fullName evidence="3">Flp pilus assembly complex ATPase component TadA</fullName>
    </submittedName>
</protein>
<dbReference type="InterPro" id="IPR001482">
    <property type="entry name" value="T2SS/T4SS_dom"/>
</dbReference>
<name>A0AA46TK17_9ACTN</name>
<dbReference type="KEGG" id="sgrg:L0C25_04365"/>
<dbReference type="Gene3D" id="3.30.450.380">
    <property type="match status" value="1"/>
</dbReference>
<gene>
    <name evidence="3" type="primary">tadA</name>
    <name evidence="3" type="ORF">L0C25_04365</name>
</gene>
<sequence length="434" mass="47574">MAVDRTVLKALQLRFATLQSEERNRRRLAGEPELGDADARQHGLYLIRQVVAEHADQLADVRTSLSEDDQAAYSAALEARLFGAGTLDDLLHEPEAENININGFDNVFVQYADGTKRRADPVEGSDEELVNTIRQLAATVGLSSRPFDTANPQLDLRLPDGARLSAVLGVSPRPSVSIRINRLPDVTLKDLTANATLTPELASFLTALVQARSNVMICGETNSGKTVLLRAMAAEIDPSERIITIERALELGLADQTDRHPDAVQMEERLPNSEGLGAVSMADLLRRTLRMNPSRVIVGEVLGDEVVTMLNAMSQGNDGSLSTIHANSPRDALKRLSTYAIQAPERLAVEATNLLIASSIEYVIFLRRLDVGDDGTPRQQRIVESIQEINSSGEGVPLTSMIWESPDGVAPAVRTDAAIQRDDRLKRVQRWWPR</sequence>
<reference evidence="3" key="1">
    <citation type="submission" date="2022-01" db="EMBL/GenBank/DDBJ databases">
        <title>Nocardioidaceae gen. sp. A5X3R13.</title>
        <authorList>
            <person name="Lopez Marin M.A."/>
            <person name="Uhlik O."/>
        </authorList>
    </citation>
    <scope>NUCLEOTIDE SEQUENCE</scope>
    <source>
        <strain evidence="3">A5X3R13</strain>
    </source>
</reference>
<proteinExistence type="inferred from homology"/>
<evidence type="ECO:0000256" key="1">
    <source>
        <dbReference type="ARBA" id="ARBA00006611"/>
    </source>
</evidence>